<name>A0AAQ4R1S1_GASAC</name>
<reference evidence="2 3" key="1">
    <citation type="journal article" date="2021" name="G3 (Bethesda)">
        <title>Improved contiguity of the threespine stickleback genome using long-read sequencing.</title>
        <authorList>
            <person name="Nath S."/>
            <person name="Shaw D.E."/>
            <person name="White M.A."/>
        </authorList>
    </citation>
    <scope>NUCLEOTIDE SEQUENCE [LARGE SCALE GENOMIC DNA]</scope>
    <source>
        <strain evidence="2 3">Lake Benthic</strain>
    </source>
</reference>
<evidence type="ECO:0000259" key="1">
    <source>
        <dbReference type="PROSITE" id="PS50878"/>
    </source>
</evidence>
<reference evidence="2" key="2">
    <citation type="submission" date="2025-05" db="UniProtKB">
        <authorList>
            <consortium name="Ensembl"/>
        </authorList>
    </citation>
    <scope>IDENTIFICATION</scope>
</reference>
<proteinExistence type="predicted"/>
<dbReference type="PROSITE" id="PS50878">
    <property type="entry name" value="RT_POL"/>
    <property type="match status" value="1"/>
</dbReference>
<dbReference type="Pfam" id="PF00078">
    <property type="entry name" value="RVT_1"/>
    <property type="match status" value="1"/>
</dbReference>
<evidence type="ECO:0000313" key="2">
    <source>
        <dbReference type="Ensembl" id="ENSGACP00000056587.1"/>
    </source>
</evidence>
<sequence length="267" mass="29765">MGEDLLTVFKESFKDRMLPLSCRRTVITLLPEKGNLQEMKNWRPVSLLCSDYKILFKALANWLREVMTQVIHKDQTYCVSGRSILDSVSLIRDILDISGSLGIRTGLTSLDQEKAFDRVEHLFLWKTLERFGLSPGLTAMIKVMYQDIESVLKINGSLGAPFRVRRGVRQGCSLSGMLYELAIEPLLCKIRANIGGQVLKGFNKGFILPAYADDIVIFGTLSGAKVNWAKSEALAVGNWREGLPSLPRGGADLEKDGFKYLGVYVGE</sequence>
<dbReference type="InterPro" id="IPR000477">
    <property type="entry name" value="RT_dom"/>
</dbReference>
<accession>A0AAQ4R1S1</accession>
<dbReference type="CDD" id="cd01650">
    <property type="entry name" value="RT_nLTR_like"/>
    <property type="match status" value="1"/>
</dbReference>
<dbReference type="PANTHER" id="PTHR19446">
    <property type="entry name" value="REVERSE TRANSCRIPTASES"/>
    <property type="match status" value="1"/>
</dbReference>
<dbReference type="SUPFAM" id="SSF56672">
    <property type="entry name" value="DNA/RNA polymerases"/>
    <property type="match status" value="1"/>
</dbReference>
<keyword evidence="3" id="KW-1185">Reference proteome</keyword>
<dbReference type="InterPro" id="IPR043502">
    <property type="entry name" value="DNA/RNA_pol_sf"/>
</dbReference>
<dbReference type="Ensembl" id="ENSGACT00000032307.1">
    <property type="protein sequence ID" value="ENSGACP00000031776.1"/>
    <property type="gene ID" value="ENSGACG00000025922.1"/>
</dbReference>
<evidence type="ECO:0000313" key="3">
    <source>
        <dbReference type="Proteomes" id="UP000007635"/>
    </source>
</evidence>
<dbReference type="Ensembl" id="ENSGACT00000073203.1">
    <property type="protein sequence ID" value="ENSGACP00000056587.1"/>
    <property type="gene ID" value="ENSGACG00000025922.1"/>
</dbReference>
<dbReference type="AlphaFoldDB" id="A0AAQ4R1S1"/>
<feature type="domain" description="Reverse transcriptase" evidence="1">
    <location>
        <begin position="11"/>
        <end position="265"/>
    </location>
</feature>
<organism evidence="2 3">
    <name type="scientific">Gasterosteus aculeatus aculeatus</name>
    <name type="common">three-spined stickleback</name>
    <dbReference type="NCBI Taxonomy" id="481459"/>
    <lineage>
        <taxon>Eukaryota</taxon>
        <taxon>Metazoa</taxon>
        <taxon>Chordata</taxon>
        <taxon>Craniata</taxon>
        <taxon>Vertebrata</taxon>
        <taxon>Euteleostomi</taxon>
        <taxon>Actinopterygii</taxon>
        <taxon>Neopterygii</taxon>
        <taxon>Teleostei</taxon>
        <taxon>Neoteleostei</taxon>
        <taxon>Acanthomorphata</taxon>
        <taxon>Eupercaria</taxon>
        <taxon>Perciformes</taxon>
        <taxon>Cottioidei</taxon>
        <taxon>Gasterosteales</taxon>
        <taxon>Gasterosteidae</taxon>
        <taxon>Gasterosteus</taxon>
    </lineage>
</organism>
<dbReference type="Proteomes" id="UP000007635">
    <property type="component" value="Chromosome VIII"/>
</dbReference>
<dbReference type="GeneTree" id="ENSGT00940000165023"/>
<protein>
    <recommendedName>
        <fullName evidence="1">Reverse transcriptase domain-containing protein</fullName>
    </recommendedName>
</protein>